<feature type="non-terminal residue" evidence="2">
    <location>
        <position position="1"/>
    </location>
</feature>
<feature type="region of interest" description="Disordered" evidence="1">
    <location>
        <begin position="24"/>
        <end position="115"/>
    </location>
</feature>
<gene>
    <name evidence="2" type="ORF">AVDCRST_MAG53-41</name>
</gene>
<feature type="non-terminal residue" evidence="2">
    <location>
        <position position="115"/>
    </location>
</feature>
<dbReference type="AlphaFoldDB" id="A0A6J4RGA0"/>
<evidence type="ECO:0000256" key="1">
    <source>
        <dbReference type="SAM" id="MobiDB-lite"/>
    </source>
</evidence>
<proteinExistence type="predicted"/>
<feature type="compositionally biased region" description="Gly residues" evidence="1">
    <location>
        <begin position="80"/>
        <end position="89"/>
    </location>
</feature>
<dbReference type="EMBL" id="CADCVR010000003">
    <property type="protein sequence ID" value="CAA9472886.1"/>
    <property type="molecule type" value="Genomic_DNA"/>
</dbReference>
<accession>A0A6J4RGA0</accession>
<reference evidence="2" key="1">
    <citation type="submission" date="2020-02" db="EMBL/GenBank/DDBJ databases">
        <authorList>
            <person name="Meier V. D."/>
        </authorList>
    </citation>
    <scope>NUCLEOTIDE SEQUENCE</scope>
    <source>
        <strain evidence="2">AVDCRST_MAG53</strain>
    </source>
</reference>
<sequence>APRPPSPDGRRPRALRRLLRRALRVRGARARGRPPPHPGRHGRLPADAQRRSGARPAADEPLRLQLVRSRRGPRPPRGVAAGGSRGGRVAGRLHGPRPGVRPRRLPGRAVRPSRL</sequence>
<organism evidence="2">
    <name type="scientific">uncultured Solirubrobacteraceae bacterium</name>
    <dbReference type="NCBI Taxonomy" id="1162706"/>
    <lineage>
        <taxon>Bacteria</taxon>
        <taxon>Bacillati</taxon>
        <taxon>Actinomycetota</taxon>
        <taxon>Thermoleophilia</taxon>
        <taxon>Solirubrobacterales</taxon>
        <taxon>Solirubrobacteraceae</taxon>
        <taxon>environmental samples</taxon>
    </lineage>
</organism>
<feature type="compositionally biased region" description="Basic residues" evidence="1">
    <location>
        <begin position="100"/>
        <end position="115"/>
    </location>
</feature>
<feature type="compositionally biased region" description="Basic residues" evidence="1">
    <location>
        <begin position="24"/>
        <end position="43"/>
    </location>
</feature>
<protein>
    <submittedName>
        <fullName evidence="2">Uncharacterized protein</fullName>
    </submittedName>
</protein>
<name>A0A6J4RGA0_9ACTN</name>
<evidence type="ECO:0000313" key="2">
    <source>
        <dbReference type="EMBL" id="CAA9472886.1"/>
    </source>
</evidence>